<evidence type="ECO:0000313" key="1">
    <source>
        <dbReference type="EMBL" id="KAK3373630.1"/>
    </source>
</evidence>
<keyword evidence="2" id="KW-1185">Reference proteome</keyword>
<organism evidence="1 2">
    <name type="scientific">Lasiosphaeria ovina</name>
    <dbReference type="NCBI Taxonomy" id="92902"/>
    <lineage>
        <taxon>Eukaryota</taxon>
        <taxon>Fungi</taxon>
        <taxon>Dikarya</taxon>
        <taxon>Ascomycota</taxon>
        <taxon>Pezizomycotina</taxon>
        <taxon>Sordariomycetes</taxon>
        <taxon>Sordariomycetidae</taxon>
        <taxon>Sordariales</taxon>
        <taxon>Lasiosphaeriaceae</taxon>
        <taxon>Lasiosphaeria</taxon>
    </lineage>
</organism>
<reference evidence="1" key="1">
    <citation type="journal article" date="2023" name="Mol. Phylogenet. Evol.">
        <title>Genome-scale phylogeny and comparative genomics of the fungal order Sordariales.</title>
        <authorList>
            <person name="Hensen N."/>
            <person name="Bonometti L."/>
            <person name="Westerberg I."/>
            <person name="Brannstrom I.O."/>
            <person name="Guillou S."/>
            <person name="Cros-Aarteil S."/>
            <person name="Calhoun S."/>
            <person name="Haridas S."/>
            <person name="Kuo A."/>
            <person name="Mondo S."/>
            <person name="Pangilinan J."/>
            <person name="Riley R."/>
            <person name="LaButti K."/>
            <person name="Andreopoulos B."/>
            <person name="Lipzen A."/>
            <person name="Chen C."/>
            <person name="Yan M."/>
            <person name="Daum C."/>
            <person name="Ng V."/>
            <person name="Clum A."/>
            <person name="Steindorff A."/>
            <person name="Ohm R.A."/>
            <person name="Martin F."/>
            <person name="Silar P."/>
            <person name="Natvig D.O."/>
            <person name="Lalanne C."/>
            <person name="Gautier V."/>
            <person name="Ament-Velasquez S.L."/>
            <person name="Kruys A."/>
            <person name="Hutchinson M.I."/>
            <person name="Powell A.J."/>
            <person name="Barry K."/>
            <person name="Miller A.N."/>
            <person name="Grigoriev I.V."/>
            <person name="Debuchy R."/>
            <person name="Gladieux P."/>
            <person name="Hiltunen Thoren M."/>
            <person name="Johannesson H."/>
        </authorList>
    </citation>
    <scope>NUCLEOTIDE SEQUENCE</scope>
    <source>
        <strain evidence="1">CBS 958.72</strain>
    </source>
</reference>
<dbReference type="AlphaFoldDB" id="A0AAE0KCF3"/>
<feature type="non-terminal residue" evidence="1">
    <location>
        <position position="1"/>
    </location>
</feature>
<sequence>LAAIVDHARYNDLPSLGEADLARQDPSVDAIMNGPIRDVFRKHASHLTHCLYLQHRHHLVGADEAVVKVEGTAHLMNSQQMKEISSFGNKIVPSTWMTSAGKVLPMEFEVVPADVAAVDLSPAFVAEFVSVLLSHGLDKLFGIDTIAKDNWAELKIGDASVVVPDDDKDTVDADGFIQVAFVFEEDKPQFKVHGKCKKDHKHTTKPARS</sequence>
<protein>
    <submittedName>
        <fullName evidence="1">Uncharacterized protein</fullName>
    </submittedName>
</protein>
<accession>A0AAE0KCF3</accession>
<proteinExistence type="predicted"/>
<evidence type="ECO:0000313" key="2">
    <source>
        <dbReference type="Proteomes" id="UP001287356"/>
    </source>
</evidence>
<gene>
    <name evidence="1" type="ORF">B0T24DRAFT_529687</name>
</gene>
<name>A0AAE0KCF3_9PEZI</name>
<dbReference type="Proteomes" id="UP001287356">
    <property type="component" value="Unassembled WGS sequence"/>
</dbReference>
<dbReference type="EMBL" id="JAULSN010000004">
    <property type="protein sequence ID" value="KAK3373630.1"/>
    <property type="molecule type" value="Genomic_DNA"/>
</dbReference>
<comment type="caution">
    <text evidence="1">The sequence shown here is derived from an EMBL/GenBank/DDBJ whole genome shotgun (WGS) entry which is preliminary data.</text>
</comment>
<reference evidence="1" key="2">
    <citation type="submission" date="2023-06" db="EMBL/GenBank/DDBJ databases">
        <authorList>
            <consortium name="Lawrence Berkeley National Laboratory"/>
            <person name="Haridas S."/>
            <person name="Hensen N."/>
            <person name="Bonometti L."/>
            <person name="Westerberg I."/>
            <person name="Brannstrom I.O."/>
            <person name="Guillou S."/>
            <person name="Cros-Aarteil S."/>
            <person name="Calhoun S."/>
            <person name="Kuo A."/>
            <person name="Mondo S."/>
            <person name="Pangilinan J."/>
            <person name="Riley R."/>
            <person name="Labutti K."/>
            <person name="Andreopoulos B."/>
            <person name="Lipzen A."/>
            <person name="Chen C."/>
            <person name="Yanf M."/>
            <person name="Daum C."/>
            <person name="Ng V."/>
            <person name="Clum A."/>
            <person name="Steindorff A."/>
            <person name="Ohm R."/>
            <person name="Martin F."/>
            <person name="Silar P."/>
            <person name="Natvig D."/>
            <person name="Lalanne C."/>
            <person name="Gautier V."/>
            <person name="Ament-Velasquez S.L."/>
            <person name="Kruys A."/>
            <person name="Hutchinson M.I."/>
            <person name="Powell A.J."/>
            <person name="Barry K."/>
            <person name="Miller A.N."/>
            <person name="Grigoriev I.V."/>
            <person name="Debuchy R."/>
            <person name="Gladieux P."/>
            <person name="Thoren M.H."/>
            <person name="Johannesson H."/>
        </authorList>
    </citation>
    <scope>NUCLEOTIDE SEQUENCE</scope>
    <source>
        <strain evidence="1">CBS 958.72</strain>
    </source>
</reference>